<dbReference type="SMART" id="SM00342">
    <property type="entry name" value="HTH_ARAC"/>
    <property type="match status" value="1"/>
</dbReference>
<evidence type="ECO:0000256" key="1">
    <source>
        <dbReference type="ARBA" id="ARBA00023015"/>
    </source>
</evidence>
<reference evidence="4 5" key="1">
    <citation type="submission" date="2019-06" db="EMBL/GenBank/DDBJ databases">
        <title>Sequencing the genomes of 1000 actinobacteria strains.</title>
        <authorList>
            <person name="Klenk H.-P."/>
        </authorList>
    </citation>
    <scope>NUCLEOTIDE SEQUENCE [LARGE SCALE GENOMIC DNA]</scope>
    <source>
        <strain evidence="4 5">DSM 12335</strain>
    </source>
</reference>
<dbReference type="Pfam" id="PF01965">
    <property type="entry name" value="DJ-1_PfpI"/>
    <property type="match status" value="1"/>
</dbReference>
<dbReference type="Pfam" id="PF12833">
    <property type="entry name" value="HTH_18"/>
    <property type="match status" value="1"/>
</dbReference>
<dbReference type="SUPFAM" id="SSF52317">
    <property type="entry name" value="Class I glutamine amidotransferase-like"/>
    <property type="match status" value="1"/>
</dbReference>
<dbReference type="Gene3D" id="3.40.50.880">
    <property type="match status" value="1"/>
</dbReference>
<dbReference type="GO" id="GO:0043565">
    <property type="term" value="F:sequence-specific DNA binding"/>
    <property type="evidence" value="ECO:0007669"/>
    <property type="project" value="InterPro"/>
</dbReference>
<dbReference type="PROSITE" id="PS01124">
    <property type="entry name" value="HTH_ARAC_FAMILY_2"/>
    <property type="match status" value="1"/>
</dbReference>
<sequence length="326" mass="35059">MTLHRPHRVAVLALDPAVGYDLAIAPQIFATAEDDRGRSLYDVTVCGVQDGPVRTGTGYAIVPTRGPEALAWADTVVVPGTRMPGPRHQGVLPPELADAWGSIRPGTRIMSICTGAFVLGAAGVLDGRRATTHWAHAEDLARLYPAVQVDPEVLFVDDGDVLTSAGLGAGVDLALHVVRRDHGSAVASRVARYCVVAPWRDGGQAQFIPAQVPTDEASTAATRTWAVAHLAEVRRVADLVQHARMSERTFARRFRDETGLSPHAWLSQQRLRRAQELLETTAIPVDQVADLAGFGTPAALRQRLRESLGLSPLAYRKRFRGTAAAS</sequence>
<evidence type="ECO:0000256" key="2">
    <source>
        <dbReference type="ARBA" id="ARBA00023163"/>
    </source>
</evidence>
<dbReference type="GO" id="GO:0003700">
    <property type="term" value="F:DNA-binding transcription factor activity"/>
    <property type="evidence" value="ECO:0007669"/>
    <property type="project" value="InterPro"/>
</dbReference>
<dbReference type="RefSeq" id="WP_141785290.1">
    <property type="nucleotide sequence ID" value="NZ_BAAAIK010000010.1"/>
</dbReference>
<organism evidence="4 5">
    <name type="scientific">Ornithinicoccus hortensis</name>
    <dbReference type="NCBI Taxonomy" id="82346"/>
    <lineage>
        <taxon>Bacteria</taxon>
        <taxon>Bacillati</taxon>
        <taxon>Actinomycetota</taxon>
        <taxon>Actinomycetes</taxon>
        <taxon>Micrococcales</taxon>
        <taxon>Intrasporangiaceae</taxon>
        <taxon>Ornithinicoccus</taxon>
    </lineage>
</organism>
<dbReference type="EMBL" id="VFOP01000001">
    <property type="protein sequence ID" value="TQL51263.1"/>
    <property type="molecule type" value="Genomic_DNA"/>
</dbReference>
<dbReference type="InterPro" id="IPR018060">
    <property type="entry name" value="HTH_AraC"/>
</dbReference>
<accession>A0A542YT38</accession>
<dbReference type="Proteomes" id="UP000319516">
    <property type="component" value="Unassembled WGS sequence"/>
</dbReference>
<dbReference type="AlphaFoldDB" id="A0A542YT38"/>
<keyword evidence="1" id="KW-0805">Transcription regulation</keyword>
<keyword evidence="5" id="KW-1185">Reference proteome</keyword>
<dbReference type="InterPro" id="IPR009057">
    <property type="entry name" value="Homeodomain-like_sf"/>
</dbReference>
<proteinExistence type="predicted"/>
<dbReference type="InterPro" id="IPR002818">
    <property type="entry name" value="DJ-1/PfpI"/>
</dbReference>
<dbReference type="CDD" id="cd03137">
    <property type="entry name" value="GATase1_AraC_1"/>
    <property type="match status" value="1"/>
</dbReference>
<keyword evidence="2" id="KW-0804">Transcription</keyword>
<dbReference type="SUPFAM" id="SSF46689">
    <property type="entry name" value="Homeodomain-like"/>
    <property type="match status" value="2"/>
</dbReference>
<gene>
    <name evidence="4" type="ORF">FB467_2404</name>
</gene>
<dbReference type="InterPro" id="IPR052158">
    <property type="entry name" value="INH-QAR"/>
</dbReference>
<protein>
    <submittedName>
        <fullName evidence="4">Transcriptional regulator GlxA family with amidase domain</fullName>
    </submittedName>
</protein>
<dbReference type="PANTHER" id="PTHR43130">
    <property type="entry name" value="ARAC-FAMILY TRANSCRIPTIONAL REGULATOR"/>
    <property type="match status" value="1"/>
</dbReference>
<evidence type="ECO:0000259" key="3">
    <source>
        <dbReference type="PROSITE" id="PS01124"/>
    </source>
</evidence>
<evidence type="ECO:0000313" key="4">
    <source>
        <dbReference type="EMBL" id="TQL51263.1"/>
    </source>
</evidence>
<dbReference type="InterPro" id="IPR029062">
    <property type="entry name" value="Class_I_gatase-like"/>
</dbReference>
<evidence type="ECO:0000313" key="5">
    <source>
        <dbReference type="Proteomes" id="UP000319516"/>
    </source>
</evidence>
<comment type="caution">
    <text evidence="4">The sequence shown here is derived from an EMBL/GenBank/DDBJ whole genome shotgun (WGS) entry which is preliminary data.</text>
</comment>
<dbReference type="OrthoDB" id="3194870at2"/>
<dbReference type="PANTHER" id="PTHR43130:SF3">
    <property type="entry name" value="HTH-TYPE TRANSCRIPTIONAL REGULATOR RV1931C"/>
    <property type="match status" value="1"/>
</dbReference>
<dbReference type="Gene3D" id="1.10.10.60">
    <property type="entry name" value="Homeodomain-like"/>
    <property type="match status" value="1"/>
</dbReference>
<feature type="domain" description="HTH araC/xylS-type" evidence="3">
    <location>
        <begin position="220"/>
        <end position="318"/>
    </location>
</feature>
<name>A0A542YT38_9MICO</name>